<name>A0A2P7NVD5_9PROT</name>
<comment type="similarity">
    <text evidence="2">Belongs to the bacterial ring-hydroxylating dioxygenase alpha subunit family.</text>
</comment>
<dbReference type="PROSITE" id="PS51296">
    <property type="entry name" value="RIESKE"/>
    <property type="match status" value="1"/>
</dbReference>
<evidence type="ECO:0000313" key="10">
    <source>
        <dbReference type="Proteomes" id="UP000241912"/>
    </source>
</evidence>
<evidence type="ECO:0000256" key="4">
    <source>
        <dbReference type="ARBA" id="ARBA00022723"/>
    </source>
</evidence>
<keyword evidence="6" id="KW-0408">Iron</keyword>
<dbReference type="PANTHER" id="PTHR43756:SF5">
    <property type="entry name" value="CHOLINE MONOOXYGENASE, CHLOROPLASTIC"/>
    <property type="match status" value="1"/>
</dbReference>
<comment type="caution">
    <text evidence="9">The sequence shown here is derived from an EMBL/GenBank/DDBJ whole genome shotgun (WGS) entry which is preliminary data.</text>
</comment>
<accession>A0A2P7NVD5</accession>
<dbReference type="AlphaFoldDB" id="A0A2P7NVD5"/>
<dbReference type="SUPFAM" id="SSF50022">
    <property type="entry name" value="ISP domain"/>
    <property type="match status" value="1"/>
</dbReference>
<evidence type="ECO:0000256" key="1">
    <source>
        <dbReference type="ARBA" id="ARBA00001962"/>
    </source>
</evidence>
<dbReference type="GO" id="GO:0016491">
    <property type="term" value="F:oxidoreductase activity"/>
    <property type="evidence" value="ECO:0007669"/>
    <property type="project" value="UniProtKB-KW"/>
</dbReference>
<dbReference type="Gene3D" id="3.90.380.10">
    <property type="entry name" value="Naphthalene 1,2-dioxygenase Alpha Subunit, Chain A, domain 1"/>
    <property type="match status" value="1"/>
</dbReference>
<evidence type="ECO:0000256" key="3">
    <source>
        <dbReference type="ARBA" id="ARBA00022714"/>
    </source>
</evidence>
<dbReference type="InterPro" id="IPR001663">
    <property type="entry name" value="Rng_hydr_dOase-A"/>
</dbReference>
<keyword evidence="4" id="KW-0479">Metal-binding</keyword>
<dbReference type="OrthoDB" id="9769355at2"/>
<dbReference type="GO" id="GO:0005506">
    <property type="term" value="F:iron ion binding"/>
    <property type="evidence" value="ECO:0007669"/>
    <property type="project" value="InterPro"/>
</dbReference>
<dbReference type="InterPro" id="IPR017941">
    <property type="entry name" value="Rieske_2Fe-2S"/>
</dbReference>
<keyword evidence="3" id="KW-0001">2Fe-2S</keyword>
<dbReference type="PANTHER" id="PTHR43756">
    <property type="entry name" value="CHOLINE MONOOXYGENASE, CHLOROPLASTIC"/>
    <property type="match status" value="1"/>
</dbReference>
<dbReference type="PRINTS" id="PR00090">
    <property type="entry name" value="RNGDIOXGNASE"/>
</dbReference>
<dbReference type="Proteomes" id="UP000241912">
    <property type="component" value="Unassembled WGS sequence"/>
</dbReference>
<proteinExistence type="inferred from homology"/>
<dbReference type="GO" id="GO:0051537">
    <property type="term" value="F:2 iron, 2 sulfur cluster binding"/>
    <property type="evidence" value="ECO:0007669"/>
    <property type="project" value="UniProtKB-KW"/>
</dbReference>
<keyword evidence="10" id="KW-1185">Reference proteome</keyword>
<comment type="cofactor">
    <cofactor evidence="1">
        <name>Fe cation</name>
        <dbReference type="ChEBI" id="CHEBI:24875"/>
    </cofactor>
</comment>
<dbReference type="CDD" id="cd03469">
    <property type="entry name" value="Rieske_RO_Alpha_N"/>
    <property type="match status" value="1"/>
</dbReference>
<evidence type="ECO:0000259" key="8">
    <source>
        <dbReference type="PROSITE" id="PS51296"/>
    </source>
</evidence>
<feature type="domain" description="Rieske" evidence="8">
    <location>
        <begin position="41"/>
        <end position="141"/>
    </location>
</feature>
<dbReference type="SUPFAM" id="SSF55961">
    <property type="entry name" value="Bet v1-like"/>
    <property type="match status" value="1"/>
</dbReference>
<organism evidence="9 10">
    <name type="scientific">Nitrosomonas supralitoralis</name>
    <dbReference type="NCBI Taxonomy" id="2116706"/>
    <lineage>
        <taxon>Bacteria</taxon>
        <taxon>Pseudomonadati</taxon>
        <taxon>Pseudomonadota</taxon>
        <taxon>Betaproteobacteria</taxon>
        <taxon>Nitrosomonadales</taxon>
        <taxon>Nitrosomonadaceae</taxon>
        <taxon>Nitrosomonas</taxon>
    </lineage>
</organism>
<dbReference type="InterPro" id="IPR015879">
    <property type="entry name" value="Ring_hydroxy_dOase_asu_C_dom"/>
</dbReference>
<dbReference type="CDD" id="cd00680">
    <property type="entry name" value="RHO_alpha_C"/>
    <property type="match status" value="1"/>
</dbReference>
<dbReference type="InterPro" id="IPR036922">
    <property type="entry name" value="Rieske_2Fe-2S_sf"/>
</dbReference>
<dbReference type="EMBL" id="PXXU01000020">
    <property type="protein sequence ID" value="PSJ17432.1"/>
    <property type="molecule type" value="Genomic_DNA"/>
</dbReference>
<evidence type="ECO:0000256" key="5">
    <source>
        <dbReference type="ARBA" id="ARBA00023002"/>
    </source>
</evidence>
<keyword evidence="5" id="KW-0560">Oxidoreductase</keyword>
<evidence type="ECO:0000256" key="6">
    <source>
        <dbReference type="ARBA" id="ARBA00023004"/>
    </source>
</evidence>
<gene>
    <name evidence="9" type="ORF">C7H79_08070</name>
</gene>
<dbReference type="RefSeq" id="WP_106706773.1">
    <property type="nucleotide sequence ID" value="NZ_PXXU01000020.1"/>
</dbReference>
<dbReference type="Gene3D" id="2.102.10.10">
    <property type="entry name" value="Rieske [2Fe-2S] iron-sulphur domain"/>
    <property type="match status" value="1"/>
</dbReference>
<dbReference type="Pfam" id="PF00848">
    <property type="entry name" value="Ring_hydroxyl_A"/>
    <property type="match status" value="1"/>
</dbReference>
<protein>
    <submittedName>
        <fullName evidence="9">Rieske (2Fe-2S) protein</fullName>
    </submittedName>
</protein>
<evidence type="ECO:0000313" key="9">
    <source>
        <dbReference type="EMBL" id="PSJ17432.1"/>
    </source>
</evidence>
<keyword evidence="7" id="KW-0411">Iron-sulfur</keyword>
<evidence type="ECO:0000256" key="2">
    <source>
        <dbReference type="ARBA" id="ARBA00008751"/>
    </source>
</evidence>
<sequence>MSNMAEISQLTERSVQLPIDWYLDPKILEIEKRILFDQGPGYVGHEAMVPNIGDYYVPERMEKAKVLVRNEQGIELLSNVCRHRQSLLLDGRSNTKSIVCPIHRWTYALDGKLLGAPHFDQNPCLNLAKTPLQNWNGLLFSGKRNVSQDLANLSADVLKDFDFSGYLMDRVQIEHYDCNWKTFIEVYLEDYHVDSFHPGLGHFVNTEKLNWEFDSRYSAQTVAIDRARLQKPGSSVYAKWHEQVLQQTEGKMPSNGAIWLLYFPNVMLEWYPHTLVISTILPTGIESCMNIVEFYYPEEIALFERDFVEAGQAAYEETAREDDEICQLMTAGRRALYAQNLSETGPYQMPMEAGMKHFHQFLRREIGSYL</sequence>
<dbReference type="Pfam" id="PF00355">
    <property type="entry name" value="Rieske"/>
    <property type="match status" value="1"/>
</dbReference>
<reference evidence="9 10" key="1">
    <citation type="submission" date="2018-03" db="EMBL/GenBank/DDBJ databases">
        <title>Draft genome of Nitrosomonas supralitoralis APG5.</title>
        <authorList>
            <person name="Urakawa H."/>
            <person name="Lopez J.V."/>
        </authorList>
    </citation>
    <scope>NUCLEOTIDE SEQUENCE [LARGE SCALE GENOMIC DNA]</scope>
    <source>
        <strain evidence="9 10">APG5</strain>
    </source>
</reference>
<evidence type="ECO:0000256" key="7">
    <source>
        <dbReference type="ARBA" id="ARBA00023014"/>
    </source>
</evidence>